<dbReference type="Pfam" id="PF22701">
    <property type="entry name" value="Mala_s_1-like"/>
    <property type="match status" value="1"/>
</dbReference>
<evidence type="ECO:0000256" key="1">
    <source>
        <dbReference type="SAM" id="SignalP"/>
    </source>
</evidence>
<dbReference type="InParanoid" id="A0A177C9A6"/>
<keyword evidence="1" id="KW-0732">Signal</keyword>
<dbReference type="SUPFAM" id="SSF63829">
    <property type="entry name" value="Calcium-dependent phosphotriesterase"/>
    <property type="match status" value="1"/>
</dbReference>
<keyword evidence="3" id="KW-1185">Reference proteome</keyword>
<dbReference type="InterPro" id="IPR054550">
    <property type="entry name" value="Mala_s_1-like"/>
</dbReference>
<evidence type="ECO:0000313" key="2">
    <source>
        <dbReference type="EMBL" id="OAG04233.1"/>
    </source>
</evidence>
<dbReference type="GeneID" id="28765584"/>
<dbReference type="RefSeq" id="XP_018034598.1">
    <property type="nucleotide sequence ID" value="XM_018182098.1"/>
</dbReference>
<name>A0A177C9A6_9PLEO</name>
<sequence length="416" mass="45126">MHLPTNFLSLAVAATVVTAYPGSPSSRRPPFKGNFTISQYQLYPENADFDSETGKLYVGQLWNASLGIYDPYTQHHEIVEFPGISHNPLLNMGGVGVNSRTGRVSLVANGPLEFPTNGANIAGDRWLLSYDPKQKKEIYRVNLTATSQGKYGGFQDVEHDPAGNTFVVGTFPGTLTKVSKDGKKVTPWYLPSTINSTDKGLTGIAAIGWELLAYGDASGALWKFDTRASKGVPTVVPVSGNHSFAPSDAIYLPPKYKSKVLLVAESAAGVSVFESTNAWKSAEYKGTVPLPQLDPGTVLVAPVQVGDGIYQIVAYFGDVGLGGPGTAGNRTQFPFYDISDQVDELVGDCGKGKTENQRRSVAGEVPAADWYYKHERRSEVEETPTADWYYKGHQRRDEGAEEPVQTAGWYYKSGGY</sequence>
<dbReference type="CDD" id="cd12811">
    <property type="entry name" value="MALA"/>
    <property type="match status" value="1"/>
</dbReference>
<dbReference type="Proteomes" id="UP000077069">
    <property type="component" value="Unassembled WGS sequence"/>
</dbReference>
<gene>
    <name evidence="2" type="ORF">CC84DRAFT_1207388</name>
</gene>
<dbReference type="OrthoDB" id="4434395at2759"/>
<dbReference type="EMBL" id="KV441554">
    <property type="protein sequence ID" value="OAG04233.1"/>
    <property type="molecule type" value="Genomic_DNA"/>
</dbReference>
<dbReference type="AlphaFoldDB" id="A0A177C9A6"/>
<feature type="signal peptide" evidence="1">
    <location>
        <begin position="1"/>
        <end position="19"/>
    </location>
</feature>
<dbReference type="STRING" id="1460663.A0A177C9A6"/>
<protein>
    <recommendedName>
        <fullName evidence="4">NHL repeat-containing protein</fullName>
    </recommendedName>
</protein>
<organism evidence="2 3">
    <name type="scientific">Paraphaeosphaeria sporulosa</name>
    <dbReference type="NCBI Taxonomy" id="1460663"/>
    <lineage>
        <taxon>Eukaryota</taxon>
        <taxon>Fungi</taxon>
        <taxon>Dikarya</taxon>
        <taxon>Ascomycota</taxon>
        <taxon>Pezizomycotina</taxon>
        <taxon>Dothideomycetes</taxon>
        <taxon>Pleosporomycetidae</taxon>
        <taxon>Pleosporales</taxon>
        <taxon>Massarineae</taxon>
        <taxon>Didymosphaeriaceae</taxon>
        <taxon>Paraphaeosphaeria</taxon>
    </lineage>
</organism>
<reference evidence="2 3" key="1">
    <citation type="submission" date="2016-05" db="EMBL/GenBank/DDBJ databases">
        <title>Comparative analysis of secretome profiles of manganese(II)-oxidizing ascomycete fungi.</title>
        <authorList>
            <consortium name="DOE Joint Genome Institute"/>
            <person name="Zeiner C.A."/>
            <person name="Purvine S.O."/>
            <person name="Zink E.M."/>
            <person name="Wu S."/>
            <person name="Pasa-Tolic L."/>
            <person name="Chaput D.L."/>
            <person name="Haridas S."/>
            <person name="Grigoriev I.V."/>
            <person name="Santelli C.M."/>
            <person name="Hansel C.M."/>
        </authorList>
    </citation>
    <scope>NUCLEOTIDE SEQUENCE [LARGE SCALE GENOMIC DNA]</scope>
    <source>
        <strain evidence="2 3">AP3s5-JAC2a</strain>
    </source>
</reference>
<proteinExistence type="predicted"/>
<evidence type="ECO:0000313" key="3">
    <source>
        <dbReference type="Proteomes" id="UP000077069"/>
    </source>
</evidence>
<accession>A0A177C9A6</accession>
<feature type="chain" id="PRO_5008057889" description="NHL repeat-containing protein" evidence="1">
    <location>
        <begin position="20"/>
        <end position="416"/>
    </location>
</feature>
<evidence type="ECO:0008006" key="4">
    <source>
        <dbReference type="Google" id="ProtNLM"/>
    </source>
</evidence>